<name>A0A2S9YH10_9BACT</name>
<comment type="caution">
    <text evidence="9">The sequence shown here is derived from an EMBL/GenBank/DDBJ whole genome shotgun (WGS) entry which is preliminary data.</text>
</comment>
<evidence type="ECO:0000256" key="1">
    <source>
        <dbReference type="ARBA" id="ARBA00005952"/>
    </source>
</evidence>
<dbReference type="Gene3D" id="1.10.940.10">
    <property type="entry name" value="NusB-like"/>
    <property type="match status" value="1"/>
</dbReference>
<keyword evidence="10" id="KW-1185">Reference proteome</keyword>
<dbReference type="SUPFAM" id="SSF48013">
    <property type="entry name" value="NusB-like"/>
    <property type="match status" value="1"/>
</dbReference>
<accession>A0A2S9YH10</accession>
<comment type="function">
    <text evidence="6">Involved in transcription antitermination. Required for transcription of ribosomal RNA (rRNA) genes. Binds specifically to the boxA antiterminator sequence of the ribosomal RNA (rrn) operons.</text>
</comment>
<evidence type="ECO:0000256" key="6">
    <source>
        <dbReference type="HAMAP-Rule" id="MF_00073"/>
    </source>
</evidence>
<evidence type="ECO:0000256" key="2">
    <source>
        <dbReference type="ARBA" id="ARBA00022814"/>
    </source>
</evidence>
<keyword evidence="2 6" id="KW-0889">Transcription antitermination</keyword>
<reference evidence="9 10" key="1">
    <citation type="submission" date="2018-03" db="EMBL/GenBank/DDBJ databases">
        <title>Draft Genome Sequences of the Obligatory Marine Myxobacteria Enhygromyxa salina SWB005.</title>
        <authorList>
            <person name="Poehlein A."/>
            <person name="Moghaddam J.A."/>
            <person name="Harms H."/>
            <person name="Alanjari M."/>
            <person name="Koenig G.M."/>
            <person name="Daniel R."/>
            <person name="Schaeberle T.F."/>
        </authorList>
    </citation>
    <scope>NUCLEOTIDE SEQUENCE [LARGE SCALE GENOMIC DNA]</scope>
    <source>
        <strain evidence="9 10">SWB005</strain>
    </source>
</reference>
<gene>
    <name evidence="6" type="primary">nusB</name>
    <name evidence="9" type="ORF">ENSA5_07930</name>
</gene>
<dbReference type="OrthoDB" id="9797817at2"/>
<organism evidence="9 10">
    <name type="scientific">Enhygromyxa salina</name>
    <dbReference type="NCBI Taxonomy" id="215803"/>
    <lineage>
        <taxon>Bacteria</taxon>
        <taxon>Pseudomonadati</taxon>
        <taxon>Myxococcota</taxon>
        <taxon>Polyangia</taxon>
        <taxon>Nannocystales</taxon>
        <taxon>Nannocystaceae</taxon>
        <taxon>Enhygromyxa</taxon>
    </lineage>
</organism>
<dbReference type="EMBL" id="PVNK01000041">
    <property type="protein sequence ID" value="PRQ04390.1"/>
    <property type="molecule type" value="Genomic_DNA"/>
</dbReference>
<dbReference type="GO" id="GO:0031564">
    <property type="term" value="P:transcription antitermination"/>
    <property type="evidence" value="ECO:0007669"/>
    <property type="project" value="UniProtKB-KW"/>
</dbReference>
<dbReference type="RefSeq" id="WP_106390240.1">
    <property type="nucleotide sequence ID" value="NZ_PVNK01000041.1"/>
</dbReference>
<dbReference type="HAMAP" id="MF_00073">
    <property type="entry name" value="NusB"/>
    <property type="match status" value="1"/>
</dbReference>
<dbReference type="PANTHER" id="PTHR11078">
    <property type="entry name" value="N UTILIZATION SUBSTANCE PROTEIN B-RELATED"/>
    <property type="match status" value="1"/>
</dbReference>
<dbReference type="Pfam" id="PF01029">
    <property type="entry name" value="NusB"/>
    <property type="match status" value="1"/>
</dbReference>
<keyword evidence="5 6" id="KW-0804">Transcription</keyword>
<dbReference type="PANTHER" id="PTHR11078:SF3">
    <property type="entry name" value="ANTITERMINATION NUSB DOMAIN-CONTAINING PROTEIN"/>
    <property type="match status" value="1"/>
</dbReference>
<dbReference type="GO" id="GO:0006353">
    <property type="term" value="P:DNA-templated transcription termination"/>
    <property type="evidence" value="ECO:0007669"/>
    <property type="project" value="UniProtKB-UniRule"/>
</dbReference>
<evidence type="ECO:0000313" key="9">
    <source>
        <dbReference type="EMBL" id="PRQ04390.1"/>
    </source>
</evidence>
<dbReference type="GO" id="GO:0003723">
    <property type="term" value="F:RNA binding"/>
    <property type="evidence" value="ECO:0007669"/>
    <property type="project" value="UniProtKB-UniRule"/>
</dbReference>
<evidence type="ECO:0000259" key="8">
    <source>
        <dbReference type="Pfam" id="PF01029"/>
    </source>
</evidence>
<dbReference type="InterPro" id="IPR011605">
    <property type="entry name" value="NusB_fam"/>
</dbReference>
<evidence type="ECO:0000256" key="5">
    <source>
        <dbReference type="ARBA" id="ARBA00023163"/>
    </source>
</evidence>
<protein>
    <recommendedName>
        <fullName evidence="6">Transcription antitermination protein NusB</fullName>
    </recommendedName>
    <alternativeName>
        <fullName evidence="6">Antitermination factor NusB</fullName>
    </alternativeName>
</protein>
<feature type="domain" description="NusB/RsmB/TIM44" evidence="8">
    <location>
        <begin position="82"/>
        <end position="171"/>
    </location>
</feature>
<evidence type="ECO:0000256" key="4">
    <source>
        <dbReference type="ARBA" id="ARBA00023015"/>
    </source>
</evidence>
<evidence type="ECO:0000256" key="7">
    <source>
        <dbReference type="SAM" id="MobiDB-lite"/>
    </source>
</evidence>
<dbReference type="AlphaFoldDB" id="A0A2S9YH10"/>
<keyword evidence="3 6" id="KW-0694">RNA-binding</keyword>
<comment type="similarity">
    <text evidence="1 6">Belongs to the NusB family.</text>
</comment>
<feature type="region of interest" description="Disordered" evidence="7">
    <location>
        <begin position="1"/>
        <end position="26"/>
    </location>
</feature>
<proteinExistence type="inferred from homology"/>
<dbReference type="Proteomes" id="UP000237968">
    <property type="component" value="Unassembled WGS sequence"/>
</dbReference>
<dbReference type="GO" id="GO:0005829">
    <property type="term" value="C:cytosol"/>
    <property type="evidence" value="ECO:0007669"/>
    <property type="project" value="TreeGrafter"/>
</dbReference>
<dbReference type="InterPro" id="IPR035926">
    <property type="entry name" value="NusB-like_sf"/>
</dbReference>
<evidence type="ECO:0000313" key="10">
    <source>
        <dbReference type="Proteomes" id="UP000237968"/>
    </source>
</evidence>
<dbReference type="InterPro" id="IPR006027">
    <property type="entry name" value="NusB_RsmB_TIM44"/>
</dbReference>
<evidence type="ECO:0000256" key="3">
    <source>
        <dbReference type="ARBA" id="ARBA00022884"/>
    </source>
</evidence>
<sequence>MTGHKQHPSASATSPDDARSGSKLTGRSRGRELALWILCHLESHPGAERDALDLFWREPPRLELGDDFLGPLAAELGPLLADSAARRWSRRLVEGFLADAAGIDETIEAASRRWRLVRMDRVDRSLLRLSTVELRGESTPRNVVVAEAVRLASRYGSERSAAFVNGVAEALARVLRDAQPDEPDEPDEGADP</sequence>
<keyword evidence="4 6" id="KW-0805">Transcription regulation</keyword>